<dbReference type="InterPro" id="IPR036388">
    <property type="entry name" value="WH-like_DNA-bd_sf"/>
</dbReference>
<protein>
    <submittedName>
        <fullName evidence="6">GntR family transcriptional regulator</fullName>
    </submittedName>
</protein>
<dbReference type="GO" id="GO:0003700">
    <property type="term" value="F:DNA-binding transcription factor activity"/>
    <property type="evidence" value="ECO:0007669"/>
    <property type="project" value="InterPro"/>
</dbReference>
<evidence type="ECO:0000313" key="7">
    <source>
        <dbReference type="Proteomes" id="UP000442990"/>
    </source>
</evidence>
<reference evidence="6 7" key="1">
    <citation type="submission" date="2019-09" db="EMBL/GenBank/DDBJ databases">
        <title>Isolation and identification of active actinomycetes.</title>
        <authorList>
            <person name="Yu Z."/>
            <person name="Han C."/>
            <person name="Yu B."/>
        </authorList>
    </citation>
    <scope>NUCLEOTIDE SEQUENCE [LARGE SCALE GENOMIC DNA]</scope>
    <source>
        <strain evidence="6 7">NEAU-H2</strain>
    </source>
</reference>
<keyword evidence="1" id="KW-0805">Transcription regulation</keyword>
<dbReference type="SUPFAM" id="SSF64288">
    <property type="entry name" value="Chorismate lyase-like"/>
    <property type="match status" value="1"/>
</dbReference>
<dbReference type="SMART" id="SM00345">
    <property type="entry name" value="HTH_GNTR"/>
    <property type="match status" value="1"/>
</dbReference>
<dbReference type="PROSITE" id="PS50949">
    <property type="entry name" value="HTH_GNTR"/>
    <property type="match status" value="1"/>
</dbReference>
<evidence type="ECO:0000259" key="5">
    <source>
        <dbReference type="PROSITE" id="PS50949"/>
    </source>
</evidence>
<dbReference type="PRINTS" id="PR00035">
    <property type="entry name" value="HTHGNTR"/>
</dbReference>
<dbReference type="Pfam" id="PF00392">
    <property type="entry name" value="GntR"/>
    <property type="match status" value="1"/>
</dbReference>
<dbReference type="Proteomes" id="UP000442990">
    <property type="component" value="Unassembled WGS sequence"/>
</dbReference>
<dbReference type="CDD" id="cd07377">
    <property type="entry name" value="WHTH_GntR"/>
    <property type="match status" value="1"/>
</dbReference>
<keyword evidence="7" id="KW-1185">Reference proteome</keyword>
<dbReference type="RefSeq" id="WP_151467282.1">
    <property type="nucleotide sequence ID" value="NZ_WBKG01000001.1"/>
</dbReference>
<feature type="domain" description="HTH gntR-type" evidence="5">
    <location>
        <begin position="7"/>
        <end position="77"/>
    </location>
</feature>
<dbReference type="Pfam" id="PF07702">
    <property type="entry name" value="UTRA"/>
    <property type="match status" value="1"/>
</dbReference>
<organism evidence="6 7">
    <name type="scientific">Streptomyces triticiradicis</name>
    <dbReference type="NCBI Taxonomy" id="2651189"/>
    <lineage>
        <taxon>Bacteria</taxon>
        <taxon>Bacillati</taxon>
        <taxon>Actinomycetota</taxon>
        <taxon>Actinomycetes</taxon>
        <taxon>Kitasatosporales</taxon>
        <taxon>Streptomycetaceae</taxon>
        <taxon>Streptomyces</taxon>
    </lineage>
</organism>
<comment type="caution">
    <text evidence="6">The sequence shown here is derived from an EMBL/GenBank/DDBJ whole genome shotgun (WGS) entry which is preliminary data.</text>
</comment>
<evidence type="ECO:0000256" key="3">
    <source>
        <dbReference type="ARBA" id="ARBA00023163"/>
    </source>
</evidence>
<dbReference type="InterPro" id="IPR011663">
    <property type="entry name" value="UTRA"/>
</dbReference>
<dbReference type="Gene3D" id="3.40.1410.10">
    <property type="entry name" value="Chorismate lyase-like"/>
    <property type="match status" value="1"/>
</dbReference>
<dbReference type="GO" id="GO:0045892">
    <property type="term" value="P:negative regulation of DNA-templated transcription"/>
    <property type="evidence" value="ECO:0007669"/>
    <property type="project" value="TreeGrafter"/>
</dbReference>
<dbReference type="InterPro" id="IPR028978">
    <property type="entry name" value="Chorismate_lyase_/UTRA_dom_sf"/>
</dbReference>
<dbReference type="EMBL" id="WBKG01000001">
    <property type="protein sequence ID" value="KAB1990728.1"/>
    <property type="molecule type" value="Genomic_DNA"/>
</dbReference>
<dbReference type="SMART" id="SM00866">
    <property type="entry name" value="UTRA"/>
    <property type="match status" value="1"/>
</dbReference>
<dbReference type="PANTHER" id="PTHR44846:SF1">
    <property type="entry name" value="MANNOSYL-D-GLYCERATE TRANSPORT_METABOLISM SYSTEM REPRESSOR MNGR-RELATED"/>
    <property type="match status" value="1"/>
</dbReference>
<proteinExistence type="predicted"/>
<keyword evidence="2" id="KW-0238">DNA-binding</keyword>
<dbReference type="Gene3D" id="1.10.10.10">
    <property type="entry name" value="Winged helix-like DNA-binding domain superfamily/Winged helix DNA-binding domain"/>
    <property type="match status" value="1"/>
</dbReference>
<dbReference type="AlphaFoldDB" id="A0A7J5DPL1"/>
<sequence length="295" mass="31843">MEIDPAASRAVLKRERVRDTILELIEERRPGDAIPSERALCAQLGVSRPTLRAAVDQLVVAGLLVREHGRGMFVAAEKITQELVPDRRTFSLPRAAGTWTSRLLEFSTVSAGARVGRRLRISPAADIRYVARLRLVDGSPMAIEYLHVPADLVPDLTSDELENGDLYEHLGERHGIQVGEAVQSIEPTVLTRDEAGLLDVPELSPALLFERLTSDASGRPVEYVHSIYRGDRYRIVSRLALGPRSGRPSPGDGHHPGIPPGDSLPGEPVTFSTRGVVAGGLFRPGGGQGEGGPVT</sequence>
<dbReference type="GO" id="GO:0003677">
    <property type="term" value="F:DNA binding"/>
    <property type="evidence" value="ECO:0007669"/>
    <property type="project" value="UniProtKB-KW"/>
</dbReference>
<evidence type="ECO:0000313" key="6">
    <source>
        <dbReference type="EMBL" id="KAB1990728.1"/>
    </source>
</evidence>
<evidence type="ECO:0000256" key="1">
    <source>
        <dbReference type="ARBA" id="ARBA00023015"/>
    </source>
</evidence>
<name>A0A7J5DPL1_9ACTN</name>
<dbReference type="InterPro" id="IPR036390">
    <property type="entry name" value="WH_DNA-bd_sf"/>
</dbReference>
<accession>A0A7J5DPL1</accession>
<feature type="region of interest" description="Disordered" evidence="4">
    <location>
        <begin position="241"/>
        <end position="270"/>
    </location>
</feature>
<gene>
    <name evidence="6" type="ORF">F8144_02030</name>
</gene>
<dbReference type="InterPro" id="IPR050679">
    <property type="entry name" value="Bact_HTH_transcr_reg"/>
</dbReference>
<evidence type="ECO:0000256" key="2">
    <source>
        <dbReference type="ARBA" id="ARBA00023125"/>
    </source>
</evidence>
<keyword evidence="3" id="KW-0804">Transcription</keyword>
<dbReference type="SUPFAM" id="SSF46785">
    <property type="entry name" value="Winged helix' DNA-binding domain"/>
    <property type="match status" value="1"/>
</dbReference>
<dbReference type="InterPro" id="IPR000524">
    <property type="entry name" value="Tscrpt_reg_HTH_GntR"/>
</dbReference>
<dbReference type="PANTHER" id="PTHR44846">
    <property type="entry name" value="MANNOSYL-D-GLYCERATE TRANSPORT/METABOLISM SYSTEM REPRESSOR MNGR-RELATED"/>
    <property type="match status" value="1"/>
</dbReference>
<feature type="compositionally biased region" description="Low complexity" evidence="4">
    <location>
        <begin position="242"/>
        <end position="251"/>
    </location>
</feature>
<evidence type="ECO:0000256" key="4">
    <source>
        <dbReference type="SAM" id="MobiDB-lite"/>
    </source>
</evidence>